<dbReference type="GO" id="GO:0016272">
    <property type="term" value="C:prefoldin complex"/>
    <property type="evidence" value="ECO:0007669"/>
    <property type="project" value="InterPro"/>
</dbReference>
<protein>
    <recommendedName>
        <fullName evidence="5">Prefoldin subunit 3</fullName>
    </recommendedName>
</protein>
<dbReference type="Pfam" id="PF02996">
    <property type="entry name" value="Prefoldin"/>
    <property type="match status" value="1"/>
</dbReference>
<evidence type="ECO:0008006" key="5">
    <source>
        <dbReference type="Google" id="ProtNLM"/>
    </source>
</evidence>
<dbReference type="STRING" id="7260.B4MIV2"/>
<dbReference type="OMA" id="QVNTVEM"/>
<dbReference type="GO" id="GO:0005737">
    <property type="term" value="C:cytoplasm"/>
    <property type="evidence" value="ECO:0007669"/>
    <property type="project" value="TreeGrafter"/>
</dbReference>
<evidence type="ECO:0000256" key="2">
    <source>
        <dbReference type="ARBA" id="ARBA00023186"/>
    </source>
</evidence>
<keyword evidence="4" id="KW-1185">Reference proteome</keyword>
<gene>
    <name evidence="3" type="primary">Dwil\GK19015</name>
    <name evidence="3" type="ORF">Dwil_GK19015</name>
</gene>
<dbReference type="KEGG" id="dwi:6637941"/>
<sequence length="192" mass="22614">MFAFIEKIEKPPLLKHQKSYGNIEESKFINNIETYVNRSEFGKNIDNVMRLENAKYAKYGQLAMQLEHNYTNQTIRIETAKSNLQLVRKFMEDKTEFEAKFQPAIGVFTTVIVPPLEKVNLLVGSNVFMEFELKDAEKHLIGQIKDLVQQLKAYEHDVEYLREMMVITELNISRLYKYGQDQQKKRQKQGSR</sequence>
<name>B4MIV2_DROWI</name>
<dbReference type="EMBL" id="CH963719">
    <property type="protein sequence ID" value="EDW72041.1"/>
    <property type="molecule type" value="Genomic_DNA"/>
</dbReference>
<evidence type="ECO:0000313" key="3">
    <source>
        <dbReference type="EMBL" id="EDW72041.1"/>
    </source>
</evidence>
<organism evidence="3 4">
    <name type="scientific">Drosophila willistoni</name>
    <name type="common">Fruit fly</name>
    <dbReference type="NCBI Taxonomy" id="7260"/>
    <lineage>
        <taxon>Eukaryota</taxon>
        <taxon>Metazoa</taxon>
        <taxon>Ecdysozoa</taxon>
        <taxon>Arthropoda</taxon>
        <taxon>Hexapoda</taxon>
        <taxon>Insecta</taxon>
        <taxon>Pterygota</taxon>
        <taxon>Neoptera</taxon>
        <taxon>Endopterygota</taxon>
        <taxon>Diptera</taxon>
        <taxon>Brachycera</taxon>
        <taxon>Muscomorpha</taxon>
        <taxon>Ephydroidea</taxon>
        <taxon>Drosophilidae</taxon>
        <taxon>Drosophila</taxon>
        <taxon>Sophophora</taxon>
    </lineage>
</organism>
<dbReference type="GO" id="GO:0007021">
    <property type="term" value="P:tubulin complex assembly"/>
    <property type="evidence" value="ECO:0007669"/>
    <property type="project" value="TreeGrafter"/>
</dbReference>
<dbReference type="GO" id="GO:0007017">
    <property type="term" value="P:microtubule-based process"/>
    <property type="evidence" value="ECO:0007669"/>
    <property type="project" value="TreeGrafter"/>
</dbReference>
<dbReference type="InterPro" id="IPR004127">
    <property type="entry name" value="Prefoldin_subunit_alpha"/>
</dbReference>
<keyword evidence="2" id="KW-0143">Chaperone</keyword>
<dbReference type="PANTHER" id="PTHR12409:SF0">
    <property type="entry name" value="PREFOLDIN SUBUNIT 3"/>
    <property type="match status" value="1"/>
</dbReference>
<dbReference type="OrthoDB" id="6367910at2759"/>
<dbReference type="Proteomes" id="UP000007798">
    <property type="component" value="Unassembled WGS sequence"/>
</dbReference>
<reference evidence="3 4" key="1">
    <citation type="journal article" date="2007" name="Nature">
        <title>Evolution of genes and genomes on the Drosophila phylogeny.</title>
        <authorList>
            <consortium name="Drosophila 12 Genomes Consortium"/>
            <person name="Clark A.G."/>
            <person name="Eisen M.B."/>
            <person name="Smith D.R."/>
            <person name="Bergman C.M."/>
            <person name="Oliver B."/>
            <person name="Markow T.A."/>
            <person name="Kaufman T.C."/>
            <person name="Kellis M."/>
            <person name="Gelbart W."/>
            <person name="Iyer V.N."/>
            <person name="Pollard D.A."/>
            <person name="Sackton T.B."/>
            <person name="Larracuente A.M."/>
            <person name="Singh N.D."/>
            <person name="Abad J.P."/>
            <person name="Abt D.N."/>
            <person name="Adryan B."/>
            <person name="Aguade M."/>
            <person name="Akashi H."/>
            <person name="Anderson W.W."/>
            <person name="Aquadro C.F."/>
            <person name="Ardell D.H."/>
            <person name="Arguello R."/>
            <person name="Artieri C.G."/>
            <person name="Barbash D.A."/>
            <person name="Barker D."/>
            <person name="Barsanti P."/>
            <person name="Batterham P."/>
            <person name="Batzoglou S."/>
            <person name="Begun D."/>
            <person name="Bhutkar A."/>
            <person name="Blanco E."/>
            <person name="Bosak S.A."/>
            <person name="Bradley R.K."/>
            <person name="Brand A.D."/>
            <person name="Brent M.R."/>
            <person name="Brooks A.N."/>
            <person name="Brown R.H."/>
            <person name="Butlin R.K."/>
            <person name="Caggese C."/>
            <person name="Calvi B.R."/>
            <person name="Bernardo de Carvalho A."/>
            <person name="Caspi A."/>
            <person name="Castrezana S."/>
            <person name="Celniker S.E."/>
            <person name="Chang J.L."/>
            <person name="Chapple C."/>
            <person name="Chatterji S."/>
            <person name="Chinwalla A."/>
            <person name="Civetta A."/>
            <person name="Clifton S.W."/>
            <person name="Comeron J.M."/>
            <person name="Costello J.C."/>
            <person name="Coyne J.A."/>
            <person name="Daub J."/>
            <person name="David R.G."/>
            <person name="Delcher A.L."/>
            <person name="Delehaunty K."/>
            <person name="Do C.B."/>
            <person name="Ebling H."/>
            <person name="Edwards K."/>
            <person name="Eickbush T."/>
            <person name="Evans J.D."/>
            <person name="Filipski A."/>
            <person name="Findeiss S."/>
            <person name="Freyhult E."/>
            <person name="Fulton L."/>
            <person name="Fulton R."/>
            <person name="Garcia A.C."/>
            <person name="Gardiner A."/>
            <person name="Garfield D.A."/>
            <person name="Garvin B.E."/>
            <person name="Gibson G."/>
            <person name="Gilbert D."/>
            <person name="Gnerre S."/>
            <person name="Godfrey J."/>
            <person name="Good R."/>
            <person name="Gotea V."/>
            <person name="Gravely B."/>
            <person name="Greenberg A.J."/>
            <person name="Griffiths-Jones S."/>
            <person name="Gross S."/>
            <person name="Guigo R."/>
            <person name="Gustafson E.A."/>
            <person name="Haerty W."/>
            <person name="Hahn M.W."/>
            <person name="Halligan D.L."/>
            <person name="Halpern A.L."/>
            <person name="Halter G.M."/>
            <person name="Han M.V."/>
            <person name="Heger A."/>
            <person name="Hillier L."/>
            <person name="Hinrichs A.S."/>
            <person name="Holmes I."/>
            <person name="Hoskins R.A."/>
            <person name="Hubisz M.J."/>
            <person name="Hultmark D."/>
            <person name="Huntley M.A."/>
            <person name="Jaffe D.B."/>
            <person name="Jagadeeshan S."/>
            <person name="Jeck W.R."/>
            <person name="Johnson J."/>
            <person name="Jones C.D."/>
            <person name="Jordan W.C."/>
            <person name="Karpen G.H."/>
            <person name="Kataoka E."/>
            <person name="Keightley P.D."/>
            <person name="Kheradpour P."/>
            <person name="Kirkness E.F."/>
            <person name="Koerich L.B."/>
            <person name="Kristiansen K."/>
            <person name="Kudrna D."/>
            <person name="Kulathinal R.J."/>
            <person name="Kumar S."/>
            <person name="Kwok R."/>
            <person name="Lander E."/>
            <person name="Langley C.H."/>
            <person name="Lapoint R."/>
            <person name="Lazzaro B.P."/>
            <person name="Lee S.J."/>
            <person name="Levesque L."/>
            <person name="Li R."/>
            <person name="Lin C.F."/>
            <person name="Lin M.F."/>
            <person name="Lindblad-Toh K."/>
            <person name="Llopart A."/>
            <person name="Long M."/>
            <person name="Low L."/>
            <person name="Lozovsky E."/>
            <person name="Lu J."/>
            <person name="Luo M."/>
            <person name="Machado C.A."/>
            <person name="Makalowski W."/>
            <person name="Marzo M."/>
            <person name="Matsuda M."/>
            <person name="Matzkin L."/>
            <person name="McAllister B."/>
            <person name="McBride C.S."/>
            <person name="McKernan B."/>
            <person name="McKernan K."/>
            <person name="Mendez-Lago M."/>
            <person name="Minx P."/>
            <person name="Mollenhauer M.U."/>
            <person name="Montooth K."/>
            <person name="Mount S.M."/>
            <person name="Mu X."/>
            <person name="Myers E."/>
            <person name="Negre B."/>
            <person name="Newfeld S."/>
            <person name="Nielsen R."/>
            <person name="Noor M.A."/>
            <person name="O'Grady P."/>
            <person name="Pachter L."/>
            <person name="Papaceit M."/>
            <person name="Parisi M.J."/>
            <person name="Parisi M."/>
            <person name="Parts L."/>
            <person name="Pedersen J.S."/>
            <person name="Pesole G."/>
            <person name="Phillippy A.M."/>
            <person name="Ponting C.P."/>
            <person name="Pop M."/>
            <person name="Porcelli D."/>
            <person name="Powell J.R."/>
            <person name="Prohaska S."/>
            <person name="Pruitt K."/>
            <person name="Puig M."/>
            <person name="Quesneville H."/>
            <person name="Ram K.R."/>
            <person name="Rand D."/>
            <person name="Rasmussen M.D."/>
            <person name="Reed L.K."/>
            <person name="Reenan R."/>
            <person name="Reily A."/>
            <person name="Remington K.A."/>
            <person name="Rieger T.T."/>
            <person name="Ritchie M.G."/>
            <person name="Robin C."/>
            <person name="Rogers Y.H."/>
            <person name="Rohde C."/>
            <person name="Rozas J."/>
            <person name="Rubenfield M.J."/>
            <person name="Ruiz A."/>
            <person name="Russo S."/>
            <person name="Salzberg S.L."/>
            <person name="Sanchez-Gracia A."/>
            <person name="Saranga D.J."/>
            <person name="Sato H."/>
            <person name="Schaeffer S.W."/>
            <person name="Schatz M.C."/>
            <person name="Schlenke T."/>
            <person name="Schwartz R."/>
            <person name="Segarra C."/>
            <person name="Singh R.S."/>
            <person name="Sirot L."/>
            <person name="Sirota M."/>
            <person name="Sisneros N.B."/>
            <person name="Smith C.D."/>
            <person name="Smith T.F."/>
            <person name="Spieth J."/>
            <person name="Stage D.E."/>
            <person name="Stark A."/>
            <person name="Stephan W."/>
            <person name="Strausberg R.L."/>
            <person name="Strempel S."/>
            <person name="Sturgill D."/>
            <person name="Sutton G."/>
            <person name="Sutton G.G."/>
            <person name="Tao W."/>
            <person name="Teichmann S."/>
            <person name="Tobari Y.N."/>
            <person name="Tomimura Y."/>
            <person name="Tsolas J.M."/>
            <person name="Valente V.L."/>
            <person name="Venter E."/>
            <person name="Venter J.C."/>
            <person name="Vicario S."/>
            <person name="Vieira F.G."/>
            <person name="Vilella A.J."/>
            <person name="Villasante A."/>
            <person name="Walenz B."/>
            <person name="Wang J."/>
            <person name="Wasserman M."/>
            <person name="Watts T."/>
            <person name="Wilson D."/>
            <person name="Wilson R.K."/>
            <person name="Wing R.A."/>
            <person name="Wolfner M.F."/>
            <person name="Wong A."/>
            <person name="Wong G.K."/>
            <person name="Wu C.I."/>
            <person name="Wu G."/>
            <person name="Yamamoto D."/>
            <person name="Yang H.P."/>
            <person name="Yang S.P."/>
            <person name="Yorke J.A."/>
            <person name="Yoshida K."/>
            <person name="Zdobnov E."/>
            <person name="Zhang P."/>
            <person name="Zhang Y."/>
            <person name="Zimin A.V."/>
            <person name="Baldwin J."/>
            <person name="Abdouelleil A."/>
            <person name="Abdulkadir J."/>
            <person name="Abebe A."/>
            <person name="Abera B."/>
            <person name="Abreu J."/>
            <person name="Acer S.C."/>
            <person name="Aftuck L."/>
            <person name="Alexander A."/>
            <person name="An P."/>
            <person name="Anderson E."/>
            <person name="Anderson S."/>
            <person name="Arachi H."/>
            <person name="Azer M."/>
            <person name="Bachantsang P."/>
            <person name="Barry A."/>
            <person name="Bayul T."/>
            <person name="Berlin A."/>
            <person name="Bessette D."/>
            <person name="Bloom T."/>
            <person name="Blye J."/>
            <person name="Boguslavskiy L."/>
            <person name="Bonnet C."/>
            <person name="Boukhgalter B."/>
            <person name="Bourzgui I."/>
            <person name="Brown A."/>
            <person name="Cahill P."/>
            <person name="Channer S."/>
            <person name="Cheshatsang Y."/>
            <person name="Chuda L."/>
            <person name="Citroen M."/>
            <person name="Collymore A."/>
            <person name="Cooke P."/>
            <person name="Costello M."/>
            <person name="D'Aco K."/>
            <person name="Daza R."/>
            <person name="De Haan G."/>
            <person name="DeGray S."/>
            <person name="DeMaso C."/>
            <person name="Dhargay N."/>
            <person name="Dooley K."/>
            <person name="Dooley E."/>
            <person name="Doricent M."/>
            <person name="Dorje P."/>
            <person name="Dorjee K."/>
            <person name="Dupes A."/>
            <person name="Elong R."/>
            <person name="Falk J."/>
            <person name="Farina A."/>
            <person name="Faro S."/>
            <person name="Ferguson D."/>
            <person name="Fisher S."/>
            <person name="Foley C.D."/>
            <person name="Franke A."/>
            <person name="Friedrich D."/>
            <person name="Gadbois L."/>
            <person name="Gearin G."/>
            <person name="Gearin C.R."/>
            <person name="Giannoukos G."/>
            <person name="Goode T."/>
            <person name="Graham J."/>
            <person name="Grandbois E."/>
            <person name="Grewal S."/>
            <person name="Gyaltsen K."/>
            <person name="Hafez N."/>
            <person name="Hagos B."/>
            <person name="Hall J."/>
            <person name="Henson C."/>
            <person name="Hollinger A."/>
            <person name="Honan T."/>
            <person name="Huard M.D."/>
            <person name="Hughes L."/>
            <person name="Hurhula B."/>
            <person name="Husby M.E."/>
            <person name="Kamat A."/>
            <person name="Kanga B."/>
            <person name="Kashin S."/>
            <person name="Khazanovich D."/>
            <person name="Kisner P."/>
            <person name="Lance K."/>
            <person name="Lara M."/>
            <person name="Lee W."/>
            <person name="Lennon N."/>
            <person name="Letendre F."/>
            <person name="LeVine R."/>
            <person name="Lipovsky A."/>
            <person name="Liu X."/>
            <person name="Liu J."/>
            <person name="Liu S."/>
            <person name="Lokyitsang T."/>
            <person name="Lokyitsang Y."/>
            <person name="Lubonja R."/>
            <person name="Lui A."/>
            <person name="MacDonald P."/>
            <person name="Magnisalis V."/>
            <person name="Maru K."/>
            <person name="Matthews C."/>
            <person name="McCusker W."/>
            <person name="McDonough S."/>
            <person name="Mehta T."/>
            <person name="Meldrim J."/>
            <person name="Meneus L."/>
            <person name="Mihai O."/>
            <person name="Mihalev A."/>
            <person name="Mihova T."/>
            <person name="Mittelman R."/>
            <person name="Mlenga V."/>
            <person name="Montmayeur A."/>
            <person name="Mulrain L."/>
            <person name="Navidi A."/>
            <person name="Naylor J."/>
            <person name="Negash T."/>
            <person name="Nguyen T."/>
            <person name="Nguyen N."/>
            <person name="Nicol R."/>
            <person name="Norbu C."/>
            <person name="Norbu N."/>
            <person name="Novod N."/>
            <person name="O'Neill B."/>
            <person name="Osman S."/>
            <person name="Markiewicz E."/>
            <person name="Oyono O.L."/>
            <person name="Patti C."/>
            <person name="Phunkhang P."/>
            <person name="Pierre F."/>
            <person name="Priest M."/>
            <person name="Raghuraman S."/>
            <person name="Rege F."/>
            <person name="Reyes R."/>
            <person name="Rise C."/>
            <person name="Rogov P."/>
            <person name="Ross K."/>
            <person name="Ryan E."/>
            <person name="Settipalli S."/>
            <person name="Shea T."/>
            <person name="Sherpa N."/>
            <person name="Shi L."/>
            <person name="Shih D."/>
            <person name="Sparrow T."/>
            <person name="Spaulding J."/>
            <person name="Stalker J."/>
            <person name="Stange-Thomann N."/>
            <person name="Stavropoulos S."/>
            <person name="Stone C."/>
            <person name="Strader C."/>
            <person name="Tesfaye S."/>
            <person name="Thomson T."/>
            <person name="Thoulutsang Y."/>
            <person name="Thoulutsang D."/>
            <person name="Topham K."/>
            <person name="Topping I."/>
            <person name="Tsamla T."/>
            <person name="Vassiliev H."/>
            <person name="Vo A."/>
            <person name="Wangchuk T."/>
            <person name="Wangdi T."/>
            <person name="Weiand M."/>
            <person name="Wilkinson J."/>
            <person name="Wilson A."/>
            <person name="Yadav S."/>
            <person name="Young G."/>
            <person name="Yu Q."/>
            <person name="Zembek L."/>
            <person name="Zhong D."/>
            <person name="Zimmer A."/>
            <person name="Zwirko Z."/>
            <person name="Jaffe D.B."/>
            <person name="Alvarez P."/>
            <person name="Brockman W."/>
            <person name="Butler J."/>
            <person name="Chin C."/>
            <person name="Gnerre S."/>
            <person name="Grabherr M."/>
            <person name="Kleber M."/>
            <person name="Mauceli E."/>
            <person name="MacCallum I."/>
        </authorList>
    </citation>
    <scope>NUCLEOTIDE SEQUENCE [LARGE SCALE GENOMIC DNA]</scope>
    <source>
        <strain evidence="4">Tucson 14030-0811.24</strain>
    </source>
</reference>
<dbReference type="InterPro" id="IPR009053">
    <property type="entry name" value="Prefoldin"/>
</dbReference>
<dbReference type="Gene3D" id="1.10.287.370">
    <property type="match status" value="1"/>
</dbReference>
<dbReference type="PANTHER" id="PTHR12409">
    <property type="entry name" value="PREFOLDIN SUBUNIT 3"/>
    <property type="match status" value="1"/>
</dbReference>
<dbReference type="InParanoid" id="B4MIV2"/>
<dbReference type="HOGENOM" id="CLU_1483507_0_0_1"/>
<dbReference type="AlphaFoldDB" id="B4MIV2"/>
<dbReference type="GO" id="GO:0015631">
    <property type="term" value="F:tubulin binding"/>
    <property type="evidence" value="ECO:0007669"/>
    <property type="project" value="TreeGrafter"/>
</dbReference>
<accession>B4MIV2</accession>
<evidence type="ECO:0000256" key="1">
    <source>
        <dbReference type="ARBA" id="ARBA00010048"/>
    </source>
</evidence>
<dbReference type="InterPro" id="IPR016655">
    <property type="entry name" value="PFD3"/>
</dbReference>
<dbReference type="PhylomeDB" id="B4MIV2"/>
<dbReference type="SUPFAM" id="SSF46579">
    <property type="entry name" value="Prefoldin"/>
    <property type="match status" value="1"/>
</dbReference>
<evidence type="ECO:0000313" key="4">
    <source>
        <dbReference type="Proteomes" id="UP000007798"/>
    </source>
</evidence>
<dbReference type="CDD" id="cd23156">
    <property type="entry name" value="Prefoldin_3"/>
    <property type="match status" value="1"/>
</dbReference>
<proteinExistence type="inferred from homology"/>
<dbReference type="eggNOG" id="KOG3313">
    <property type="taxonomic scope" value="Eukaryota"/>
</dbReference>
<dbReference type="GO" id="GO:0006457">
    <property type="term" value="P:protein folding"/>
    <property type="evidence" value="ECO:0007669"/>
    <property type="project" value="InterPro"/>
</dbReference>
<comment type="similarity">
    <text evidence="1">Belongs to the prefoldin subunit alpha family.</text>
</comment>